<gene>
    <name evidence="9" type="ORF">HR45_14075</name>
</gene>
<feature type="domain" description="SAF" evidence="8">
    <location>
        <begin position="113"/>
        <end position="175"/>
    </location>
</feature>
<evidence type="ECO:0000256" key="4">
    <source>
        <dbReference type="ARBA" id="ARBA00022729"/>
    </source>
</evidence>
<reference evidence="9 10" key="1">
    <citation type="submission" date="2014-06" db="EMBL/GenBank/DDBJ databases">
        <title>Shewanella sp. YQH10.</title>
        <authorList>
            <person name="Liu Y."/>
            <person name="Zeng R."/>
        </authorList>
    </citation>
    <scope>NUCLEOTIDE SEQUENCE [LARGE SCALE GENOMIC DNA]</scope>
    <source>
        <strain evidence="9 10">YQH10</strain>
    </source>
</reference>
<accession>A0A094LP57</accession>
<dbReference type="RefSeq" id="WP_037443957.1">
    <property type="nucleotide sequence ID" value="NZ_JPEO01000011.1"/>
</dbReference>
<sequence length="235" mass="25736">MKVNLAHFFSAALLATVTVAGAQADTPSISAIQKLAKETVSKKIDAPTSARVEISPQTLDPRLMLPNCISPLKVELAADRPISRNNTVKVSCDVADQAYPWQVFMSVRVDINFPVVVPNETLSQGTVLDKSNLTLRYIDQYSLNGQQFDDMTPLIGAKLKRRTTKDYPIFAANVCFVCKGDQVSILASTENFQIKTVGEALQDGNIGEQIRVKNIRSNKVIDAIVAKVGEVRVKM</sequence>
<dbReference type="Pfam" id="PF13144">
    <property type="entry name" value="ChapFlgA"/>
    <property type="match status" value="1"/>
</dbReference>
<dbReference type="CDD" id="cd11614">
    <property type="entry name" value="SAF_CpaB_FlgA_like"/>
    <property type="match status" value="1"/>
</dbReference>
<keyword evidence="4 7" id="KW-0732">Signal</keyword>
<dbReference type="Proteomes" id="UP000029264">
    <property type="component" value="Unassembled WGS sequence"/>
</dbReference>
<dbReference type="STRING" id="1515746.HR45_14075"/>
<dbReference type="AlphaFoldDB" id="A0A094LP57"/>
<dbReference type="GO" id="GO:0042597">
    <property type="term" value="C:periplasmic space"/>
    <property type="evidence" value="ECO:0007669"/>
    <property type="project" value="UniProtKB-SubCell"/>
</dbReference>
<dbReference type="InterPro" id="IPR017585">
    <property type="entry name" value="SAF_FlgA"/>
</dbReference>
<dbReference type="InterPro" id="IPR013974">
    <property type="entry name" value="SAF"/>
</dbReference>
<keyword evidence="9" id="KW-0966">Cell projection</keyword>
<keyword evidence="9" id="KW-0282">Flagellum</keyword>
<dbReference type="NCBIfam" id="TIGR03170">
    <property type="entry name" value="flgA_cterm"/>
    <property type="match status" value="1"/>
</dbReference>
<comment type="subcellular location">
    <subcellularLocation>
        <location evidence="1 7">Periplasm</location>
    </subcellularLocation>
</comment>
<name>A0A094LP57_9GAMM</name>
<keyword evidence="9" id="KW-0969">Cilium</keyword>
<keyword evidence="5 7" id="KW-0574">Periplasm</keyword>
<proteinExistence type="inferred from homology"/>
<comment type="similarity">
    <text evidence="2 7">Belongs to the FlgA family.</text>
</comment>
<feature type="signal peptide" evidence="7">
    <location>
        <begin position="1"/>
        <end position="24"/>
    </location>
</feature>
<evidence type="ECO:0000313" key="10">
    <source>
        <dbReference type="Proteomes" id="UP000029264"/>
    </source>
</evidence>
<dbReference type="OrthoDB" id="5729023at2"/>
<evidence type="ECO:0000256" key="3">
    <source>
        <dbReference type="ARBA" id="ARBA00014754"/>
    </source>
</evidence>
<dbReference type="eggNOG" id="COG1261">
    <property type="taxonomic scope" value="Bacteria"/>
</dbReference>
<evidence type="ECO:0000256" key="1">
    <source>
        <dbReference type="ARBA" id="ARBA00004418"/>
    </source>
</evidence>
<dbReference type="Pfam" id="PF17656">
    <property type="entry name" value="ChapFlgA_N"/>
    <property type="match status" value="1"/>
</dbReference>
<keyword evidence="7" id="KW-1005">Bacterial flagellum biogenesis</keyword>
<dbReference type="InterPro" id="IPR039246">
    <property type="entry name" value="Flagellar_FlgA"/>
</dbReference>
<dbReference type="Gene3D" id="2.30.30.760">
    <property type="match status" value="1"/>
</dbReference>
<feature type="chain" id="PRO_5005107654" description="Flagella basal body P-ring formation protein FlgA" evidence="7">
    <location>
        <begin position="25"/>
        <end position="235"/>
    </location>
</feature>
<dbReference type="PANTHER" id="PTHR36307">
    <property type="entry name" value="FLAGELLA BASAL BODY P-RING FORMATION PROTEIN FLGA"/>
    <property type="match status" value="1"/>
</dbReference>
<dbReference type="InterPro" id="IPR041231">
    <property type="entry name" value="FlgA_N"/>
</dbReference>
<evidence type="ECO:0000313" key="9">
    <source>
        <dbReference type="EMBL" id="KFZ36923.1"/>
    </source>
</evidence>
<dbReference type="SMART" id="SM00858">
    <property type="entry name" value="SAF"/>
    <property type="match status" value="1"/>
</dbReference>
<keyword evidence="10" id="KW-1185">Reference proteome</keyword>
<comment type="caution">
    <text evidence="9">The sequence shown here is derived from an EMBL/GenBank/DDBJ whole genome shotgun (WGS) entry which is preliminary data.</text>
</comment>
<evidence type="ECO:0000259" key="8">
    <source>
        <dbReference type="SMART" id="SM00858"/>
    </source>
</evidence>
<comment type="function">
    <text evidence="6 7">Involved in the assembly process of the P-ring formation. It may associate with FlgF on the rod constituting a structure essential for the P-ring assembly or may act as a modulator protein for the P-ring assembly.</text>
</comment>
<dbReference type="Gene3D" id="3.90.1210.10">
    <property type="entry name" value="Antifreeze-like/N-acetylneuraminic acid synthase C-terminal domain"/>
    <property type="match status" value="1"/>
</dbReference>
<evidence type="ECO:0000256" key="5">
    <source>
        <dbReference type="ARBA" id="ARBA00022764"/>
    </source>
</evidence>
<evidence type="ECO:0000256" key="2">
    <source>
        <dbReference type="ARBA" id="ARBA00010474"/>
    </source>
</evidence>
<evidence type="ECO:0000256" key="6">
    <source>
        <dbReference type="ARBA" id="ARBA00025643"/>
    </source>
</evidence>
<dbReference type="GO" id="GO:0044780">
    <property type="term" value="P:bacterial-type flagellum assembly"/>
    <property type="evidence" value="ECO:0007669"/>
    <property type="project" value="InterPro"/>
</dbReference>
<dbReference type="PANTHER" id="PTHR36307:SF1">
    <property type="entry name" value="FLAGELLA BASAL BODY P-RING FORMATION PROTEIN FLGA"/>
    <property type="match status" value="1"/>
</dbReference>
<evidence type="ECO:0000256" key="7">
    <source>
        <dbReference type="RuleBase" id="RU362063"/>
    </source>
</evidence>
<organism evidence="9 10">
    <name type="scientific">Shewanella mangrovi</name>
    <dbReference type="NCBI Taxonomy" id="1515746"/>
    <lineage>
        <taxon>Bacteria</taxon>
        <taxon>Pseudomonadati</taxon>
        <taxon>Pseudomonadota</taxon>
        <taxon>Gammaproteobacteria</taxon>
        <taxon>Alteromonadales</taxon>
        <taxon>Shewanellaceae</taxon>
        <taxon>Shewanella</taxon>
    </lineage>
</organism>
<protein>
    <recommendedName>
        <fullName evidence="3 7">Flagella basal body P-ring formation protein FlgA</fullName>
    </recommendedName>
</protein>
<dbReference type="EMBL" id="JPEO01000011">
    <property type="protein sequence ID" value="KFZ36923.1"/>
    <property type="molecule type" value="Genomic_DNA"/>
</dbReference>